<reference evidence="2" key="1">
    <citation type="journal article" date="2019" name="Int. J. Syst. Evol. Microbiol.">
        <title>The Global Catalogue of Microorganisms (GCM) 10K type strain sequencing project: providing services to taxonomists for standard genome sequencing and annotation.</title>
        <authorList>
            <consortium name="The Broad Institute Genomics Platform"/>
            <consortium name="The Broad Institute Genome Sequencing Center for Infectious Disease"/>
            <person name="Wu L."/>
            <person name="Ma J."/>
        </authorList>
    </citation>
    <scope>NUCLEOTIDE SEQUENCE [LARGE SCALE GENOMIC DNA]</scope>
    <source>
        <strain evidence="2">CGMCC 1.12664</strain>
    </source>
</reference>
<evidence type="ECO:0000313" key="1">
    <source>
        <dbReference type="EMBL" id="GGE33427.1"/>
    </source>
</evidence>
<dbReference type="Proteomes" id="UP000612855">
    <property type="component" value="Unassembled WGS sequence"/>
</dbReference>
<dbReference type="RefSeq" id="WP_188477694.1">
    <property type="nucleotide sequence ID" value="NZ_BMFJ01000001.1"/>
</dbReference>
<accession>A0A917A8M6</accession>
<keyword evidence="2" id="KW-1185">Reference proteome</keyword>
<dbReference type="Pfam" id="PF06676">
    <property type="entry name" value="DUF1178"/>
    <property type="match status" value="1"/>
</dbReference>
<gene>
    <name evidence="1" type="ORF">GCM10011360_21610</name>
</gene>
<dbReference type="PIRSF" id="PIRSF032131">
    <property type="entry name" value="UCP032131"/>
    <property type="match status" value="1"/>
</dbReference>
<evidence type="ECO:0008006" key="3">
    <source>
        <dbReference type="Google" id="ProtNLM"/>
    </source>
</evidence>
<dbReference type="AlphaFoldDB" id="A0A917A8M6"/>
<dbReference type="InterPro" id="IPR009562">
    <property type="entry name" value="DUF1178"/>
</dbReference>
<dbReference type="EMBL" id="BMFJ01000001">
    <property type="protein sequence ID" value="GGE33427.1"/>
    <property type="molecule type" value="Genomic_DNA"/>
</dbReference>
<protein>
    <recommendedName>
        <fullName evidence="3">DUF1178 family protein</fullName>
    </recommendedName>
</protein>
<evidence type="ECO:0000313" key="2">
    <source>
        <dbReference type="Proteomes" id="UP000612855"/>
    </source>
</evidence>
<comment type="caution">
    <text evidence="1">The sequence shown here is derived from an EMBL/GenBank/DDBJ whole genome shotgun (WGS) entry which is preliminary data.</text>
</comment>
<sequence>MIQFSLKCDRDHRFDSWFQSADAFDTLHGKGLVTCAVCGSSTVDKAMMAPRVSKGQAKPLSTPATAAEQALADLRRRIEAESDYVGSDFAREARRIHEGEAEARSIHGEARADEARALIEDGVSVVPLPFLMTRKAH</sequence>
<organism evidence="1 2">
    <name type="scientific">Primorskyibacter flagellatus</name>
    <dbReference type="NCBI Taxonomy" id="1387277"/>
    <lineage>
        <taxon>Bacteria</taxon>
        <taxon>Pseudomonadati</taxon>
        <taxon>Pseudomonadota</taxon>
        <taxon>Alphaproteobacteria</taxon>
        <taxon>Rhodobacterales</taxon>
        <taxon>Roseobacteraceae</taxon>
        <taxon>Primorskyibacter</taxon>
    </lineage>
</organism>
<name>A0A917A8M6_9RHOB</name>
<proteinExistence type="predicted"/>